<evidence type="ECO:0000256" key="7">
    <source>
        <dbReference type="RuleBase" id="RU367016"/>
    </source>
</evidence>
<proteinExistence type="inferred from homology"/>
<accession>A0A1G8PAU1</accession>
<dbReference type="InterPro" id="IPR032816">
    <property type="entry name" value="VTT_dom"/>
</dbReference>
<comment type="subcellular location">
    <subcellularLocation>
        <location evidence="1 7">Cell membrane</location>
        <topology evidence="1 7">Multi-pass membrane protein</topology>
    </subcellularLocation>
</comment>
<dbReference type="Proteomes" id="UP000199258">
    <property type="component" value="Unassembled WGS sequence"/>
</dbReference>
<name>A0A1G8PAU1_9MICC</name>
<dbReference type="InterPro" id="IPR032818">
    <property type="entry name" value="DedA-like"/>
</dbReference>
<dbReference type="AlphaFoldDB" id="A0A1G8PAU1"/>
<organism evidence="10 11">
    <name type="scientific">Arthrobacter subterraneus</name>
    <dbReference type="NCBI Taxonomy" id="335973"/>
    <lineage>
        <taxon>Bacteria</taxon>
        <taxon>Bacillati</taxon>
        <taxon>Actinomycetota</taxon>
        <taxon>Actinomycetes</taxon>
        <taxon>Micrococcales</taxon>
        <taxon>Micrococcaceae</taxon>
        <taxon>Arthrobacter</taxon>
    </lineage>
</organism>
<feature type="domain" description="VTT" evidence="9">
    <location>
        <begin position="54"/>
        <end position="178"/>
    </location>
</feature>
<evidence type="ECO:0000256" key="2">
    <source>
        <dbReference type="ARBA" id="ARBA00010792"/>
    </source>
</evidence>
<evidence type="ECO:0000256" key="4">
    <source>
        <dbReference type="ARBA" id="ARBA00022692"/>
    </source>
</evidence>
<reference evidence="10 11" key="1">
    <citation type="submission" date="2016-10" db="EMBL/GenBank/DDBJ databases">
        <authorList>
            <person name="de Groot N.N."/>
        </authorList>
    </citation>
    <scope>NUCLEOTIDE SEQUENCE [LARGE SCALE GENOMIC DNA]</scope>
    <source>
        <strain evidence="10 11">NP_1H</strain>
    </source>
</reference>
<dbReference type="EMBL" id="FNDT01000031">
    <property type="protein sequence ID" value="SDI89415.1"/>
    <property type="molecule type" value="Genomic_DNA"/>
</dbReference>
<evidence type="ECO:0000313" key="11">
    <source>
        <dbReference type="Proteomes" id="UP000199258"/>
    </source>
</evidence>
<keyword evidence="5 7" id="KW-1133">Transmembrane helix</keyword>
<evidence type="ECO:0000256" key="1">
    <source>
        <dbReference type="ARBA" id="ARBA00004651"/>
    </source>
</evidence>
<keyword evidence="4 7" id="KW-0812">Transmembrane</keyword>
<keyword evidence="6 7" id="KW-0472">Membrane</keyword>
<keyword evidence="11" id="KW-1185">Reference proteome</keyword>
<gene>
    <name evidence="10" type="ORF">SAMN04488693_13115</name>
</gene>
<evidence type="ECO:0000256" key="6">
    <source>
        <dbReference type="ARBA" id="ARBA00023136"/>
    </source>
</evidence>
<dbReference type="PANTHER" id="PTHR30353:SF0">
    <property type="entry name" value="TRANSMEMBRANE PROTEIN"/>
    <property type="match status" value="1"/>
</dbReference>
<comment type="similarity">
    <text evidence="2 7">Belongs to the DedA family.</text>
</comment>
<dbReference type="STRING" id="335973.SAMN04488693_13115"/>
<evidence type="ECO:0000256" key="3">
    <source>
        <dbReference type="ARBA" id="ARBA00022475"/>
    </source>
</evidence>
<dbReference type="OrthoDB" id="9813426at2"/>
<feature type="transmembrane region" description="Helical" evidence="7">
    <location>
        <begin position="186"/>
        <end position="207"/>
    </location>
</feature>
<feature type="transmembrane region" description="Helical" evidence="7">
    <location>
        <begin position="158"/>
        <end position="180"/>
    </location>
</feature>
<evidence type="ECO:0000256" key="5">
    <source>
        <dbReference type="ARBA" id="ARBA00022989"/>
    </source>
</evidence>
<keyword evidence="3 7" id="KW-1003">Cell membrane</keyword>
<evidence type="ECO:0000313" key="10">
    <source>
        <dbReference type="EMBL" id="SDI89415.1"/>
    </source>
</evidence>
<evidence type="ECO:0000259" key="9">
    <source>
        <dbReference type="Pfam" id="PF09335"/>
    </source>
</evidence>
<feature type="region of interest" description="Disordered" evidence="8">
    <location>
        <begin position="220"/>
        <end position="247"/>
    </location>
</feature>
<sequence length="247" mass="26014">MMTQLAAVAAGKAAAAPWSGLTDPEALLQGLGGWALGVVAVIVFIESGVLFPFLPGDSLIFTAGLLHGSLGLNLAVLIAVIVSAAFLGDQIGYWLGRRFGRRLFADNAKILKTRYLLSAETFFNRYGGRSLVLARFVPFARTFVPLAAGIAHYQYRKFLLWNALGALLWGAGLTVAGSLLGGVPFIAGHVDLIALVIVVASVVPTVVEVIRQVRRNRAAPHSTGITGDDKASRFGDGVSTARSGRDG</sequence>
<feature type="transmembrane region" description="Helical" evidence="7">
    <location>
        <begin position="65"/>
        <end position="87"/>
    </location>
</feature>
<dbReference type="Pfam" id="PF09335">
    <property type="entry name" value="VTT_dom"/>
    <property type="match status" value="1"/>
</dbReference>
<dbReference type="GO" id="GO:0005886">
    <property type="term" value="C:plasma membrane"/>
    <property type="evidence" value="ECO:0007669"/>
    <property type="project" value="UniProtKB-SubCell"/>
</dbReference>
<evidence type="ECO:0000256" key="8">
    <source>
        <dbReference type="SAM" id="MobiDB-lite"/>
    </source>
</evidence>
<dbReference type="RefSeq" id="WP_084033575.1">
    <property type="nucleotide sequence ID" value="NZ_FNDT01000031.1"/>
</dbReference>
<feature type="transmembrane region" description="Helical" evidence="7">
    <location>
        <begin position="31"/>
        <end position="53"/>
    </location>
</feature>
<dbReference type="PANTHER" id="PTHR30353">
    <property type="entry name" value="INNER MEMBRANE PROTEIN DEDA-RELATED"/>
    <property type="match status" value="1"/>
</dbReference>
<protein>
    <submittedName>
        <fullName evidence="10">Membrane-associated protein</fullName>
    </submittedName>
</protein>